<evidence type="ECO:0000313" key="3">
    <source>
        <dbReference type="Proteomes" id="UP000198504"/>
    </source>
</evidence>
<sequence length="348" mass="37821">MPPYALQAVAMDLPGHLLRANGGVFSRAEVLALGENDRSLASAVRSGELVRLRQGAYVRAVDVGTQDERGRHLLLARAVLARQRGRVALAGPSAALLHGFSVWGHDLAKVHVVRLDRGAGRREAGVVHHLAAPGDVGLELCEGLLTVSARDAAWQTALASTLEAAVVALDSALHLRPELVGPLHELAERQQRHPHSRRARLALGLADGRAESPGESLTRMACYRHGIPRPELQHEVFGPDGRLIGRSDFSWEEFAHLGEFDGRIKYERLLKPGQSASAVVVGEKGREDDMRATGKGMSRFVWSEVQPGAAAPRMARLALELEQSHRLWVHVSRSPDRPGFVSARSRAN</sequence>
<evidence type="ECO:0000259" key="1">
    <source>
        <dbReference type="Pfam" id="PF13338"/>
    </source>
</evidence>
<gene>
    <name evidence="2" type="ORF">SAMN05421756_109143</name>
</gene>
<dbReference type="InterPro" id="IPR025159">
    <property type="entry name" value="AbiEi_N"/>
</dbReference>
<dbReference type="Proteomes" id="UP000198504">
    <property type="component" value="Unassembled WGS sequence"/>
</dbReference>
<keyword evidence="3" id="KW-1185">Reference proteome</keyword>
<dbReference type="Pfam" id="PF13338">
    <property type="entry name" value="AbiEi_4"/>
    <property type="match status" value="1"/>
</dbReference>
<reference evidence="3" key="1">
    <citation type="submission" date="2016-10" db="EMBL/GenBank/DDBJ databases">
        <authorList>
            <person name="Varghese N."/>
            <person name="Submissions S."/>
        </authorList>
    </citation>
    <scope>NUCLEOTIDE SEQUENCE [LARGE SCALE GENOMIC DNA]</scope>
    <source>
        <strain evidence="3">CGMCC 4.6856</strain>
    </source>
</reference>
<dbReference type="STRING" id="1036181.SAMN05421756_109143"/>
<protein>
    <submittedName>
        <fullName evidence="2">Transcriptional regulator, AbiEi antitoxin, Type IV TA system</fullName>
    </submittedName>
</protein>
<proteinExistence type="predicted"/>
<feature type="domain" description="AbiEi antitoxin N-terminal" evidence="1">
    <location>
        <begin position="17"/>
        <end position="59"/>
    </location>
</feature>
<accession>A0A1H9LVY2</accession>
<dbReference type="AlphaFoldDB" id="A0A1H9LVY2"/>
<evidence type="ECO:0000313" key="2">
    <source>
        <dbReference type="EMBL" id="SER15601.1"/>
    </source>
</evidence>
<dbReference type="EMBL" id="FOFA01000009">
    <property type="protein sequence ID" value="SER15601.1"/>
    <property type="molecule type" value="Genomic_DNA"/>
</dbReference>
<name>A0A1H9LVY2_9ACTN</name>
<organism evidence="2 3">
    <name type="scientific">Microlunatus flavus</name>
    <dbReference type="NCBI Taxonomy" id="1036181"/>
    <lineage>
        <taxon>Bacteria</taxon>
        <taxon>Bacillati</taxon>
        <taxon>Actinomycetota</taxon>
        <taxon>Actinomycetes</taxon>
        <taxon>Propionibacteriales</taxon>
        <taxon>Propionibacteriaceae</taxon>
        <taxon>Microlunatus</taxon>
    </lineage>
</organism>